<dbReference type="Pfam" id="PF00437">
    <property type="entry name" value="T2SSE"/>
    <property type="match status" value="1"/>
</dbReference>
<dbReference type="PANTHER" id="PTHR30486">
    <property type="entry name" value="TWITCHING MOTILITY PROTEIN PILT"/>
    <property type="match status" value="1"/>
</dbReference>
<comment type="caution">
    <text evidence="3">The sequence shown here is derived from an EMBL/GenBank/DDBJ whole genome shotgun (WGS) entry which is preliminary data.</text>
</comment>
<dbReference type="PANTHER" id="PTHR30486:SF6">
    <property type="entry name" value="TYPE IV PILUS RETRACTATION ATPASE PILT"/>
    <property type="match status" value="1"/>
</dbReference>
<sequence length="507" mass="54741">MADSIPGPVNGSLGSAGRRQRFAAALAQPLPLAGVAAVPGQALPAGPGQDGVLPVGFEVIAELRTKVAGLLAAETAEQPLLSDEDRRQVGYTLVRKVVAGWATDYAAAAQPLTRDQEELVRASVFNDLFRAGRLQPLLDDPGIENIMIDGHDDVTVDYVDRPAARLAPLTGSDVELVALINQLARTQGIGERSLTPSTPTLNMRLADGSRLAATYLVTDRPHVVIRKHRMKQSRLSDLVAWGSIDPALEQFLRALVLARKNVFVVGSQGVGKTSLLRAMAREIPAGERIGTLESEYELWLHELDSGPKVIPFEAREGNGEKGLDGSASGEITLADLFPQLLRMSLRRIIVGEVRSVEVVPMLHSMNESEGGSMCTLHARSAASAIERIVTLSLESGIGMSEALAYRLIAQAIDFVVYLRLVDETPIGGRKHRFVSHVVEITGLGEAGRPALQTVFGPRDSGGRREPRAVPQLTPACIEDLMRVGYDRSWFQHPFGAWQAPLTTLRPL</sequence>
<organism evidence="3 4">
    <name type="scientific">Streptacidiphilus cavernicola</name>
    <dbReference type="NCBI Taxonomy" id="3342716"/>
    <lineage>
        <taxon>Bacteria</taxon>
        <taxon>Bacillati</taxon>
        <taxon>Actinomycetota</taxon>
        <taxon>Actinomycetes</taxon>
        <taxon>Kitasatosporales</taxon>
        <taxon>Streptomycetaceae</taxon>
        <taxon>Streptacidiphilus</taxon>
    </lineage>
</organism>
<accession>A0ABV6UWA1</accession>
<comment type="similarity">
    <text evidence="1">Belongs to the GSP E family.</text>
</comment>
<reference evidence="3 4" key="1">
    <citation type="submission" date="2024-09" db="EMBL/GenBank/DDBJ databases">
        <authorList>
            <person name="Lee S.D."/>
        </authorList>
    </citation>
    <scope>NUCLEOTIDE SEQUENCE [LARGE SCALE GENOMIC DNA]</scope>
    <source>
        <strain evidence="3 4">N1-5</strain>
    </source>
</reference>
<dbReference type="CDD" id="cd01130">
    <property type="entry name" value="VirB11-like_ATPase"/>
    <property type="match status" value="1"/>
</dbReference>
<dbReference type="Proteomes" id="UP001592528">
    <property type="component" value="Unassembled WGS sequence"/>
</dbReference>
<dbReference type="InterPro" id="IPR001482">
    <property type="entry name" value="T2SS/T4SS_dom"/>
</dbReference>
<feature type="domain" description="Bacterial type II secretion system protein E" evidence="2">
    <location>
        <begin position="220"/>
        <end position="423"/>
    </location>
</feature>
<dbReference type="SUPFAM" id="SSF52540">
    <property type="entry name" value="P-loop containing nucleoside triphosphate hydrolases"/>
    <property type="match status" value="1"/>
</dbReference>
<dbReference type="Gene3D" id="3.40.50.300">
    <property type="entry name" value="P-loop containing nucleotide triphosphate hydrolases"/>
    <property type="match status" value="1"/>
</dbReference>
<evidence type="ECO:0000313" key="3">
    <source>
        <dbReference type="EMBL" id="MFC1405731.1"/>
    </source>
</evidence>
<dbReference type="RefSeq" id="WP_051726394.1">
    <property type="nucleotide sequence ID" value="NZ_JBHEZZ010000023.1"/>
</dbReference>
<evidence type="ECO:0000256" key="1">
    <source>
        <dbReference type="ARBA" id="ARBA00006611"/>
    </source>
</evidence>
<protein>
    <submittedName>
        <fullName evidence="3">CpaF family protein</fullName>
    </submittedName>
</protein>
<evidence type="ECO:0000259" key="2">
    <source>
        <dbReference type="Pfam" id="PF00437"/>
    </source>
</evidence>
<proteinExistence type="inferred from homology"/>
<keyword evidence="4" id="KW-1185">Reference proteome</keyword>
<gene>
    <name evidence="3" type="ORF">ACEZDJ_31020</name>
</gene>
<dbReference type="InterPro" id="IPR027417">
    <property type="entry name" value="P-loop_NTPase"/>
</dbReference>
<evidence type="ECO:0000313" key="4">
    <source>
        <dbReference type="Proteomes" id="UP001592528"/>
    </source>
</evidence>
<dbReference type="Gene3D" id="3.30.450.380">
    <property type="match status" value="1"/>
</dbReference>
<dbReference type="InterPro" id="IPR050921">
    <property type="entry name" value="T4SS_GSP_E_ATPase"/>
</dbReference>
<name>A0ABV6UWA1_9ACTN</name>
<dbReference type="EMBL" id="JBHEZZ010000023">
    <property type="protein sequence ID" value="MFC1405731.1"/>
    <property type="molecule type" value="Genomic_DNA"/>
</dbReference>